<protein>
    <submittedName>
        <fullName evidence="2">Uncharacterized protein</fullName>
    </submittedName>
</protein>
<sequence length="152" mass="16807">MVQKDDNGEINEAEASTRANSLQESAKEQENKTDDINGTDTFVDNTNKIQSSESLTSIIKSMPGLNLVVDLNSKFVLNQDKFNNNLAADFNTGKVSHRDKSNNKLVTALNAEQVSNHDKVGKIIKETTPQIEAGSSNEQIKIQEKRGRNRTC</sequence>
<dbReference type="EMBL" id="JAIVGD010000019">
    <property type="protein sequence ID" value="KAH0749539.1"/>
    <property type="molecule type" value="Genomic_DNA"/>
</dbReference>
<feature type="compositionally biased region" description="Basic and acidic residues" evidence="1">
    <location>
        <begin position="25"/>
        <end position="35"/>
    </location>
</feature>
<evidence type="ECO:0000313" key="3">
    <source>
        <dbReference type="Proteomes" id="UP000826656"/>
    </source>
</evidence>
<gene>
    <name evidence="2" type="ORF">KY290_028771</name>
</gene>
<proteinExistence type="predicted"/>
<feature type="compositionally biased region" description="Polar residues" evidence="1">
    <location>
        <begin position="36"/>
        <end position="45"/>
    </location>
</feature>
<comment type="caution">
    <text evidence="2">The sequence shown here is derived from an EMBL/GenBank/DDBJ whole genome shotgun (WGS) entry which is preliminary data.</text>
</comment>
<evidence type="ECO:0000313" key="2">
    <source>
        <dbReference type="EMBL" id="KAH0749539.1"/>
    </source>
</evidence>
<organism evidence="2 3">
    <name type="scientific">Solanum tuberosum</name>
    <name type="common">Potato</name>
    <dbReference type="NCBI Taxonomy" id="4113"/>
    <lineage>
        <taxon>Eukaryota</taxon>
        <taxon>Viridiplantae</taxon>
        <taxon>Streptophyta</taxon>
        <taxon>Embryophyta</taxon>
        <taxon>Tracheophyta</taxon>
        <taxon>Spermatophyta</taxon>
        <taxon>Magnoliopsida</taxon>
        <taxon>eudicotyledons</taxon>
        <taxon>Gunneridae</taxon>
        <taxon>Pentapetalae</taxon>
        <taxon>asterids</taxon>
        <taxon>lamiids</taxon>
        <taxon>Solanales</taxon>
        <taxon>Solanaceae</taxon>
        <taxon>Solanoideae</taxon>
        <taxon>Solaneae</taxon>
        <taxon>Solanum</taxon>
    </lineage>
</organism>
<name>A0ABQ7UJ65_SOLTU</name>
<keyword evidence="3" id="KW-1185">Reference proteome</keyword>
<evidence type="ECO:0000256" key="1">
    <source>
        <dbReference type="SAM" id="MobiDB-lite"/>
    </source>
</evidence>
<feature type="region of interest" description="Disordered" evidence="1">
    <location>
        <begin position="1"/>
        <end position="45"/>
    </location>
</feature>
<accession>A0ABQ7UJ65</accession>
<reference evidence="2 3" key="1">
    <citation type="journal article" date="2021" name="bioRxiv">
        <title>Chromosome-scale and haplotype-resolved genome assembly of a tetraploid potato cultivar.</title>
        <authorList>
            <person name="Sun H."/>
            <person name="Jiao W.-B."/>
            <person name="Krause K."/>
            <person name="Campoy J.A."/>
            <person name="Goel M."/>
            <person name="Folz-Donahue K."/>
            <person name="Kukat C."/>
            <person name="Huettel B."/>
            <person name="Schneeberger K."/>
        </authorList>
    </citation>
    <scope>NUCLEOTIDE SEQUENCE [LARGE SCALE GENOMIC DNA]</scope>
    <source>
        <strain evidence="2">SolTubOtavaFocal</strain>
        <tissue evidence="2">Leaves</tissue>
    </source>
</reference>
<dbReference type="Proteomes" id="UP000826656">
    <property type="component" value="Unassembled WGS sequence"/>
</dbReference>